<gene>
    <name evidence="1" type="ORF">QVD17_25544</name>
</gene>
<name>A0AAD8NNA6_TARER</name>
<dbReference type="Proteomes" id="UP001229421">
    <property type="component" value="Unassembled WGS sequence"/>
</dbReference>
<dbReference type="AlphaFoldDB" id="A0AAD8NNA6"/>
<organism evidence="1 2">
    <name type="scientific">Tagetes erecta</name>
    <name type="common">African marigold</name>
    <dbReference type="NCBI Taxonomy" id="13708"/>
    <lineage>
        <taxon>Eukaryota</taxon>
        <taxon>Viridiplantae</taxon>
        <taxon>Streptophyta</taxon>
        <taxon>Embryophyta</taxon>
        <taxon>Tracheophyta</taxon>
        <taxon>Spermatophyta</taxon>
        <taxon>Magnoliopsida</taxon>
        <taxon>eudicotyledons</taxon>
        <taxon>Gunneridae</taxon>
        <taxon>Pentapetalae</taxon>
        <taxon>asterids</taxon>
        <taxon>campanulids</taxon>
        <taxon>Asterales</taxon>
        <taxon>Asteraceae</taxon>
        <taxon>Asteroideae</taxon>
        <taxon>Heliantheae alliance</taxon>
        <taxon>Tageteae</taxon>
        <taxon>Tagetes</taxon>
    </lineage>
</organism>
<dbReference type="EMBL" id="JAUHHV010000006">
    <property type="protein sequence ID" value="KAK1422430.1"/>
    <property type="molecule type" value="Genomic_DNA"/>
</dbReference>
<sequence length="114" mass="11100">MGFDCCYMIAIGGHYGDCGFGNKVCTSVIEILSIGGGIMISGDWPVPGNESVGSTVGVEVNGNSGGNWFPGFVIGGISGIGLGLACGGEKVGTRGGGFISIGGGENDMGMDGGG</sequence>
<proteinExistence type="predicted"/>
<accession>A0AAD8NNA6</accession>
<comment type="caution">
    <text evidence="1">The sequence shown here is derived from an EMBL/GenBank/DDBJ whole genome shotgun (WGS) entry which is preliminary data.</text>
</comment>
<evidence type="ECO:0000313" key="2">
    <source>
        <dbReference type="Proteomes" id="UP001229421"/>
    </source>
</evidence>
<reference evidence="1" key="1">
    <citation type="journal article" date="2023" name="bioRxiv">
        <title>Improved chromosome-level genome assembly for marigold (Tagetes erecta).</title>
        <authorList>
            <person name="Jiang F."/>
            <person name="Yuan L."/>
            <person name="Wang S."/>
            <person name="Wang H."/>
            <person name="Xu D."/>
            <person name="Wang A."/>
            <person name="Fan W."/>
        </authorList>
    </citation>
    <scope>NUCLEOTIDE SEQUENCE</scope>
    <source>
        <strain evidence="1">WSJ</strain>
        <tissue evidence="1">Leaf</tissue>
    </source>
</reference>
<keyword evidence="2" id="KW-1185">Reference proteome</keyword>
<protein>
    <submittedName>
        <fullName evidence="1">Uncharacterized protein</fullName>
    </submittedName>
</protein>
<evidence type="ECO:0000313" key="1">
    <source>
        <dbReference type="EMBL" id="KAK1422430.1"/>
    </source>
</evidence>